<name>A0A383WBE5_TETOB</name>
<gene>
    <name evidence="1" type="ORF">BQ4739_LOCUS14891</name>
</gene>
<dbReference type="STRING" id="3088.A0A383WBE5"/>
<dbReference type="InterPro" id="IPR036188">
    <property type="entry name" value="FAD/NAD-bd_sf"/>
</dbReference>
<dbReference type="AlphaFoldDB" id="A0A383WBE5"/>
<organism evidence="1 2">
    <name type="scientific">Tetradesmus obliquus</name>
    <name type="common">Green alga</name>
    <name type="synonym">Acutodesmus obliquus</name>
    <dbReference type="NCBI Taxonomy" id="3088"/>
    <lineage>
        <taxon>Eukaryota</taxon>
        <taxon>Viridiplantae</taxon>
        <taxon>Chlorophyta</taxon>
        <taxon>core chlorophytes</taxon>
        <taxon>Chlorophyceae</taxon>
        <taxon>CS clade</taxon>
        <taxon>Sphaeropleales</taxon>
        <taxon>Scenedesmaceae</taxon>
        <taxon>Tetradesmus</taxon>
    </lineage>
</organism>
<evidence type="ECO:0008006" key="3">
    <source>
        <dbReference type="Google" id="ProtNLM"/>
    </source>
</evidence>
<protein>
    <recommendedName>
        <fullName evidence="3">FAD/NAD(P)-binding domain-containing protein</fullName>
    </recommendedName>
</protein>
<evidence type="ECO:0000313" key="2">
    <source>
        <dbReference type="Proteomes" id="UP000256970"/>
    </source>
</evidence>
<dbReference type="SUPFAM" id="SSF51905">
    <property type="entry name" value="FAD/NAD(P)-binding domain"/>
    <property type="match status" value="1"/>
</dbReference>
<accession>A0A383WBE5</accession>
<evidence type="ECO:0000313" key="1">
    <source>
        <dbReference type="EMBL" id="SZX74563.1"/>
    </source>
</evidence>
<dbReference type="GO" id="GO:0070221">
    <property type="term" value="P:sulfide oxidation, using sulfide:quinone oxidoreductase"/>
    <property type="evidence" value="ECO:0007669"/>
    <property type="project" value="TreeGrafter"/>
</dbReference>
<proteinExistence type="predicted"/>
<dbReference type="Proteomes" id="UP000256970">
    <property type="component" value="Unassembled WGS sequence"/>
</dbReference>
<dbReference type="Gene3D" id="3.50.50.60">
    <property type="entry name" value="FAD/NAD(P)-binding domain"/>
    <property type="match status" value="2"/>
</dbReference>
<dbReference type="InterPro" id="IPR015904">
    <property type="entry name" value="Sulphide_quinone_reductase"/>
</dbReference>
<sequence>MHYDLLHVTPPHVPAPAVANSSLADAGGWLVVNKETLQHLRYPNVFGIGDCCSLPTGKTAAAAAAQFLVLRDNLDALMAGSLQQDSAAKYDGYTSCPVVTRQGRVMLMEYGYDGAIMEMFSKLGIDQSQEQYLMWLVKTLVLPAAYWALMTKGYVPWRELPRMLQRSLDSRHGQAAAAAAAAQPSQCAAPTAIAAQQQVAAESPVVAAATHEHGC</sequence>
<dbReference type="GO" id="GO:0071949">
    <property type="term" value="F:FAD binding"/>
    <property type="evidence" value="ECO:0007669"/>
    <property type="project" value="TreeGrafter"/>
</dbReference>
<dbReference type="EMBL" id="FNXT01001217">
    <property type="protein sequence ID" value="SZX74563.1"/>
    <property type="molecule type" value="Genomic_DNA"/>
</dbReference>
<dbReference type="PANTHER" id="PTHR10632:SF2">
    <property type="entry name" value="SULFIDE:QUINONE OXIDOREDUCTASE, MITOCHONDRIAL"/>
    <property type="match status" value="1"/>
</dbReference>
<keyword evidence="2" id="KW-1185">Reference proteome</keyword>
<dbReference type="GO" id="GO:0070224">
    <property type="term" value="F:sulfide:quinone oxidoreductase activity"/>
    <property type="evidence" value="ECO:0007669"/>
    <property type="project" value="TreeGrafter"/>
</dbReference>
<reference evidence="1 2" key="1">
    <citation type="submission" date="2016-10" db="EMBL/GenBank/DDBJ databases">
        <authorList>
            <person name="Cai Z."/>
        </authorList>
    </citation>
    <scope>NUCLEOTIDE SEQUENCE [LARGE SCALE GENOMIC DNA]</scope>
</reference>
<dbReference type="PANTHER" id="PTHR10632">
    <property type="entry name" value="SULFIDE:QUINONE OXIDOREDUCTASE"/>
    <property type="match status" value="1"/>
</dbReference>